<organism evidence="1">
    <name type="scientific">Arundo donax</name>
    <name type="common">Giant reed</name>
    <name type="synonym">Donax arundinaceus</name>
    <dbReference type="NCBI Taxonomy" id="35708"/>
    <lineage>
        <taxon>Eukaryota</taxon>
        <taxon>Viridiplantae</taxon>
        <taxon>Streptophyta</taxon>
        <taxon>Embryophyta</taxon>
        <taxon>Tracheophyta</taxon>
        <taxon>Spermatophyta</taxon>
        <taxon>Magnoliopsida</taxon>
        <taxon>Liliopsida</taxon>
        <taxon>Poales</taxon>
        <taxon>Poaceae</taxon>
        <taxon>PACMAD clade</taxon>
        <taxon>Arundinoideae</taxon>
        <taxon>Arundineae</taxon>
        <taxon>Arundo</taxon>
    </lineage>
</organism>
<sequence length="102" mass="10859">MRRWTRWRWMVVSNTGTRRGEKGTGGRRRITMAVAEGTGTERRIRTTGGGRKMIASIGTGIGRGAGIGRETGIRIASTGTGIRNQSVTAVASVTEARIVSGN</sequence>
<dbReference type="AlphaFoldDB" id="A0A0A9G926"/>
<name>A0A0A9G926_ARUDO</name>
<reference evidence="1" key="1">
    <citation type="submission" date="2014-09" db="EMBL/GenBank/DDBJ databases">
        <authorList>
            <person name="Magalhaes I.L.F."/>
            <person name="Oliveira U."/>
            <person name="Santos F.R."/>
            <person name="Vidigal T.H.D.A."/>
            <person name="Brescovit A.D."/>
            <person name="Santos A.J."/>
        </authorList>
    </citation>
    <scope>NUCLEOTIDE SEQUENCE</scope>
    <source>
        <tissue evidence="1">Shoot tissue taken approximately 20 cm above the soil surface</tissue>
    </source>
</reference>
<protein>
    <submittedName>
        <fullName evidence="1">DOT2</fullName>
    </submittedName>
</protein>
<proteinExistence type="predicted"/>
<reference evidence="1" key="2">
    <citation type="journal article" date="2015" name="Data Brief">
        <title>Shoot transcriptome of the giant reed, Arundo donax.</title>
        <authorList>
            <person name="Barrero R.A."/>
            <person name="Guerrero F.D."/>
            <person name="Moolhuijzen P."/>
            <person name="Goolsby J.A."/>
            <person name="Tidwell J."/>
            <person name="Bellgard S.E."/>
            <person name="Bellgard M.I."/>
        </authorList>
    </citation>
    <scope>NUCLEOTIDE SEQUENCE</scope>
    <source>
        <tissue evidence="1">Shoot tissue taken approximately 20 cm above the soil surface</tissue>
    </source>
</reference>
<accession>A0A0A9G926</accession>
<dbReference type="EMBL" id="GBRH01177937">
    <property type="protein sequence ID" value="JAE19959.1"/>
    <property type="molecule type" value="Transcribed_RNA"/>
</dbReference>
<evidence type="ECO:0000313" key="1">
    <source>
        <dbReference type="EMBL" id="JAE19959.1"/>
    </source>
</evidence>